<feature type="region of interest" description="Disordered" evidence="1">
    <location>
        <begin position="286"/>
        <end position="319"/>
    </location>
</feature>
<sequence>MALGLGQNWKRVRCVVHVGQVNPSSICQMIGRCGRGENNPGLGIMFVENNQRSGKNEISDFKTPLKQSDDNQMDAFALTPVCLCIAMSLDNLLGYIPLDNADPNVKLEKLREEEKNFTECLCSNCDPKSGKLLLEAFKHLTVESFGPNVTSRELLIDVLVPPKAPKVSTSWLIVKAKTGTKPLVEELKQFAKFLVNKFSRFHQGQIETDHAEFDPEEHFGIFEAQRVVVGFRSGFSKEQLEDLSGGEALDGQTANLLKNINNYIKTVRYMDSLNELELEAQKAEEAKQQEISAKNQATLERPQQKTEATKRKNAKQVEERKLQKKLVAWQSEWIQP</sequence>
<dbReference type="VEuPathDB" id="FungiDB:PTTG_25784"/>
<dbReference type="SUPFAM" id="SSF52540">
    <property type="entry name" value="P-loop containing nucleoside triphosphate hydrolases"/>
    <property type="match status" value="1"/>
</dbReference>
<evidence type="ECO:0000256" key="1">
    <source>
        <dbReference type="SAM" id="MobiDB-lite"/>
    </source>
</evidence>
<gene>
    <name evidence="2" type="ORF">PTTG_25784</name>
</gene>
<dbReference type="EMBL" id="ADAS02000009">
    <property type="protein sequence ID" value="OAV98059.1"/>
    <property type="molecule type" value="Genomic_DNA"/>
</dbReference>
<proteinExistence type="predicted"/>
<evidence type="ECO:0000313" key="2">
    <source>
        <dbReference type="EMBL" id="OAV98059.1"/>
    </source>
</evidence>
<dbReference type="Gene3D" id="3.40.50.300">
    <property type="entry name" value="P-loop containing nucleotide triphosphate hydrolases"/>
    <property type="match status" value="1"/>
</dbReference>
<evidence type="ECO:0000313" key="4">
    <source>
        <dbReference type="Proteomes" id="UP000005240"/>
    </source>
</evidence>
<evidence type="ECO:0000313" key="3">
    <source>
        <dbReference type="EnsemblFungi" id="PTTG_25784-t43_1-p1"/>
    </source>
</evidence>
<protein>
    <recommendedName>
        <fullName evidence="5">Helicase C-terminal domain-containing protein</fullName>
    </recommendedName>
</protein>
<dbReference type="InterPro" id="IPR027417">
    <property type="entry name" value="P-loop_NTPase"/>
</dbReference>
<evidence type="ECO:0008006" key="5">
    <source>
        <dbReference type="Google" id="ProtNLM"/>
    </source>
</evidence>
<reference evidence="3" key="4">
    <citation type="submission" date="2025-05" db="UniProtKB">
        <authorList>
            <consortium name="EnsemblFungi"/>
        </authorList>
    </citation>
    <scope>IDENTIFICATION</scope>
    <source>
        <strain evidence="3">isolate 1-1 / race 1 (BBBD)</strain>
    </source>
</reference>
<dbReference type="AlphaFoldDB" id="A0A180H0C3"/>
<dbReference type="EnsemblFungi" id="PTTG_25784-t43_1">
    <property type="protein sequence ID" value="PTTG_25784-t43_1-p1"/>
    <property type="gene ID" value="PTTG_25784"/>
</dbReference>
<accession>A0A180H0C3</accession>
<reference evidence="3 4" key="3">
    <citation type="journal article" date="2017" name="G3 (Bethesda)">
        <title>Comparative analysis highlights variable genome content of wheat rusts and divergence of the mating loci.</title>
        <authorList>
            <person name="Cuomo C.A."/>
            <person name="Bakkeren G."/>
            <person name="Khalil H.B."/>
            <person name="Panwar V."/>
            <person name="Joly D."/>
            <person name="Linning R."/>
            <person name="Sakthikumar S."/>
            <person name="Song X."/>
            <person name="Adiconis X."/>
            <person name="Fan L."/>
            <person name="Goldberg J.M."/>
            <person name="Levin J.Z."/>
            <person name="Young S."/>
            <person name="Zeng Q."/>
            <person name="Anikster Y."/>
            <person name="Bruce M."/>
            <person name="Wang M."/>
            <person name="Yin C."/>
            <person name="McCallum B."/>
            <person name="Szabo L.J."/>
            <person name="Hulbert S."/>
            <person name="Chen X."/>
            <person name="Fellers J.P."/>
        </authorList>
    </citation>
    <scope>NUCLEOTIDE SEQUENCE</scope>
    <source>
        <strain evidence="3">isolate 1-1 / race 1 (BBBD)</strain>
        <strain evidence="4">Isolate 1-1 / race 1 (BBBD)</strain>
    </source>
</reference>
<name>A0A180H0C3_PUCT1</name>
<reference evidence="2" key="1">
    <citation type="submission" date="2009-11" db="EMBL/GenBank/DDBJ databases">
        <authorList>
            <consortium name="The Broad Institute Genome Sequencing Platform"/>
            <person name="Ward D."/>
            <person name="Feldgarden M."/>
            <person name="Earl A."/>
            <person name="Young S.K."/>
            <person name="Zeng Q."/>
            <person name="Koehrsen M."/>
            <person name="Alvarado L."/>
            <person name="Berlin A."/>
            <person name="Bochicchio J."/>
            <person name="Borenstein D."/>
            <person name="Chapman S.B."/>
            <person name="Chen Z."/>
            <person name="Engels R."/>
            <person name="Freedman E."/>
            <person name="Gellesch M."/>
            <person name="Goldberg J."/>
            <person name="Griggs A."/>
            <person name="Gujja S."/>
            <person name="Heilman E."/>
            <person name="Heiman D."/>
            <person name="Hepburn T."/>
            <person name="Howarth C."/>
            <person name="Jen D."/>
            <person name="Larson L."/>
            <person name="Lewis B."/>
            <person name="Mehta T."/>
            <person name="Park D."/>
            <person name="Pearson M."/>
            <person name="Roberts A."/>
            <person name="Saif S."/>
            <person name="Shea T."/>
            <person name="Shenoy N."/>
            <person name="Sisk P."/>
            <person name="Stolte C."/>
            <person name="Sykes S."/>
            <person name="Thomson T."/>
            <person name="Walk T."/>
            <person name="White J."/>
            <person name="Yandava C."/>
            <person name="Izard J."/>
            <person name="Baranova O.V."/>
            <person name="Blanton J.M."/>
            <person name="Tanner A.C."/>
            <person name="Dewhirst F.E."/>
            <person name="Haas B."/>
            <person name="Nusbaum C."/>
            <person name="Birren B."/>
        </authorList>
    </citation>
    <scope>NUCLEOTIDE SEQUENCE [LARGE SCALE GENOMIC DNA]</scope>
    <source>
        <strain evidence="2">1-1 BBBD Race 1</strain>
    </source>
</reference>
<organism evidence="2">
    <name type="scientific">Puccinia triticina (isolate 1-1 / race 1 (BBBD))</name>
    <name type="common">Brown leaf rust fungus</name>
    <dbReference type="NCBI Taxonomy" id="630390"/>
    <lineage>
        <taxon>Eukaryota</taxon>
        <taxon>Fungi</taxon>
        <taxon>Dikarya</taxon>
        <taxon>Basidiomycota</taxon>
        <taxon>Pucciniomycotina</taxon>
        <taxon>Pucciniomycetes</taxon>
        <taxon>Pucciniales</taxon>
        <taxon>Pucciniaceae</taxon>
        <taxon>Puccinia</taxon>
    </lineage>
</organism>
<reference evidence="2" key="2">
    <citation type="submission" date="2016-05" db="EMBL/GenBank/DDBJ databases">
        <title>Comparative analysis highlights variable genome content of wheat rusts and divergence of the mating loci.</title>
        <authorList>
            <person name="Cuomo C.A."/>
            <person name="Bakkeren G."/>
            <person name="Szabo L."/>
            <person name="Khalil H."/>
            <person name="Joly D."/>
            <person name="Goldberg J."/>
            <person name="Young S."/>
            <person name="Zeng Q."/>
            <person name="Fellers J."/>
        </authorList>
    </citation>
    <scope>NUCLEOTIDE SEQUENCE [LARGE SCALE GENOMIC DNA]</scope>
    <source>
        <strain evidence="2">1-1 BBBD Race 1</strain>
    </source>
</reference>
<keyword evidence="4" id="KW-1185">Reference proteome</keyword>
<dbReference type="OrthoDB" id="2511601at2759"/>
<feature type="compositionally biased region" description="Basic and acidic residues" evidence="1">
    <location>
        <begin position="302"/>
        <end position="319"/>
    </location>
</feature>
<dbReference type="Proteomes" id="UP000005240">
    <property type="component" value="Unassembled WGS sequence"/>
</dbReference>